<comment type="similarity">
    <text evidence="1">Belongs to the LDH2/MDH2 oxidoreductase family.</text>
</comment>
<evidence type="ECO:0000313" key="4">
    <source>
        <dbReference type="Proteomes" id="UP001241605"/>
    </source>
</evidence>
<sequence>MPEISIDQIEALSAQALERHGAAPDVAAEMARAIAWAEARGNRICGLYYLESYCQQLVTGRVDGKAQVQIARPRPAEFRVDAAHGFAQPAFAAALPQALVAAQEQGIVSLALHHAHTCTALGYFTQQVAEAGCLVLGVTNATPIVAPPGGKTRVIGTNPISFAVPDGQGGVSMIFDQSTTPVAMGRITMAKAAGEPIPEGWAIDAKGHPTTDPEAALAGSMLSSGGYKGWGIGLMVEILAACLGGGVLSRDAKPLKAPEGAPHDLGQYFVLIHPGESGFFDKVAQLAAFVAEDEGCRMPGQGKSVALRAAVPQPLLDQLHDLAGTSGA</sequence>
<evidence type="ECO:0000256" key="2">
    <source>
        <dbReference type="ARBA" id="ARBA00023002"/>
    </source>
</evidence>
<dbReference type="InterPro" id="IPR043144">
    <property type="entry name" value="Mal/L-sulf/L-lact_DH-like_ah"/>
</dbReference>
<dbReference type="EMBL" id="CP124616">
    <property type="protein sequence ID" value="WGW03707.1"/>
    <property type="molecule type" value="Genomic_DNA"/>
</dbReference>
<keyword evidence="2" id="KW-0560">Oxidoreductase</keyword>
<gene>
    <name evidence="3" type="ORF">QF118_17585</name>
</gene>
<dbReference type="RefSeq" id="WP_282300337.1">
    <property type="nucleotide sequence ID" value="NZ_CP124616.1"/>
</dbReference>
<dbReference type="Pfam" id="PF02615">
    <property type="entry name" value="Ldh_2"/>
    <property type="match status" value="1"/>
</dbReference>
<dbReference type="PANTHER" id="PTHR11091">
    <property type="entry name" value="OXIDOREDUCTASE-RELATED"/>
    <property type="match status" value="1"/>
</dbReference>
<dbReference type="SUPFAM" id="SSF89733">
    <property type="entry name" value="L-sulfolactate dehydrogenase-like"/>
    <property type="match status" value="1"/>
</dbReference>
<organism evidence="3 4">
    <name type="scientific">Tropicibacter oceani</name>
    <dbReference type="NCBI Taxonomy" id="3058420"/>
    <lineage>
        <taxon>Bacteria</taxon>
        <taxon>Pseudomonadati</taxon>
        <taxon>Pseudomonadota</taxon>
        <taxon>Alphaproteobacteria</taxon>
        <taxon>Rhodobacterales</taxon>
        <taxon>Roseobacteraceae</taxon>
        <taxon>Tropicibacter</taxon>
    </lineage>
</organism>
<dbReference type="PANTHER" id="PTHR11091:SF0">
    <property type="entry name" value="MALATE DEHYDROGENASE"/>
    <property type="match status" value="1"/>
</dbReference>
<dbReference type="InterPro" id="IPR036111">
    <property type="entry name" value="Mal/L-sulfo/L-lacto_DH-like_sf"/>
</dbReference>
<dbReference type="InterPro" id="IPR003767">
    <property type="entry name" value="Malate/L-lactate_DH-like"/>
</dbReference>
<protein>
    <submittedName>
        <fullName evidence="3">Ldh family oxidoreductase</fullName>
    </submittedName>
</protein>
<name>A0ABY8QHR9_9RHOB</name>
<dbReference type="Gene3D" id="3.30.1370.60">
    <property type="entry name" value="Hypothetical oxidoreductase yiak, domain 2"/>
    <property type="match status" value="1"/>
</dbReference>
<dbReference type="InterPro" id="IPR043143">
    <property type="entry name" value="Mal/L-sulf/L-lact_DH-like_NADP"/>
</dbReference>
<evidence type="ECO:0000256" key="1">
    <source>
        <dbReference type="ARBA" id="ARBA00006056"/>
    </source>
</evidence>
<accession>A0ABY8QHR9</accession>
<dbReference type="Gene3D" id="1.10.1530.10">
    <property type="match status" value="1"/>
</dbReference>
<evidence type="ECO:0000313" key="3">
    <source>
        <dbReference type="EMBL" id="WGW03707.1"/>
    </source>
</evidence>
<keyword evidence="4" id="KW-1185">Reference proteome</keyword>
<dbReference type="Proteomes" id="UP001241605">
    <property type="component" value="Chromosome"/>
</dbReference>
<proteinExistence type="inferred from homology"/>
<reference evidence="3 4" key="1">
    <citation type="submission" date="2023-05" db="EMBL/GenBank/DDBJ databases">
        <title>YMD87, complete Genome.</title>
        <authorList>
            <person name="Zhang J."/>
            <person name="Xu X."/>
        </authorList>
    </citation>
    <scope>NUCLEOTIDE SEQUENCE [LARGE SCALE GENOMIC DNA]</scope>
    <source>
        <strain evidence="3 4">YMD87</strain>
    </source>
</reference>